<dbReference type="CDD" id="cd07012">
    <property type="entry name" value="PBP2_Bug_TTT"/>
    <property type="match status" value="1"/>
</dbReference>
<evidence type="ECO:0000313" key="4">
    <source>
        <dbReference type="EMBL" id="SHL30736.1"/>
    </source>
</evidence>
<sequence length="326" mass="34830">MKRAVTITTAPLITGLGLIIASLGLASTAQAQENNYPDKPVEFIVPWSPGGGSDTLMRLVSHHAEEYLGEAMPVINMPGVSGTTGLKELARRDADGYTVGQVHEGLMVAHHTGLTPQNWDDFTPVAAVTQSPQYLTVPGDGPYSTYEEFVEYASEHPGEIRFGVTLGGVPHLHGAMMEDAEGLEFRYVGFEGTGERIRALVGGHIDAAIGDISSSGEFVKNGDLRFLAVGSEERQEETPDVPTFAELGHPELKLNIVRGILAPAGTPEAQVDTLAAAFEAMSQDQKFAEEVHNAGASVVYEGPEAFAQYLEETNATIERLAGKLAR</sequence>
<keyword evidence="2" id="KW-0732">Signal</keyword>
<dbReference type="PANTHER" id="PTHR42928:SF5">
    <property type="entry name" value="BLR1237 PROTEIN"/>
    <property type="match status" value="1"/>
</dbReference>
<name>A0A1M6ZJS1_9GAMM</name>
<reference evidence="4 5" key="1">
    <citation type="submission" date="2016-11" db="EMBL/GenBank/DDBJ databases">
        <authorList>
            <person name="Jaros S."/>
            <person name="Januszkiewicz K."/>
            <person name="Wedrychowicz H."/>
        </authorList>
    </citation>
    <scope>NUCLEOTIDE SEQUENCE [LARGE SCALE GENOMIC DNA]</scope>
    <source>
        <strain evidence="4 5">DSM 4740</strain>
    </source>
</reference>
<dbReference type="PANTHER" id="PTHR42928">
    <property type="entry name" value="TRICARBOXYLATE-BINDING PROTEIN"/>
    <property type="match status" value="1"/>
</dbReference>
<evidence type="ECO:0000313" key="6">
    <source>
        <dbReference type="Proteomes" id="UP000321726"/>
    </source>
</evidence>
<accession>A0A1M6ZJS1</accession>
<comment type="similarity">
    <text evidence="1">Belongs to the UPF0065 (bug) family.</text>
</comment>
<keyword evidence="4" id="KW-0675">Receptor</keyword>
<dbReference type="PIRSF" id="PIRSF017082">
    <property type="entry name" value="YflP"/>
    <property type="match status" value="1"/>
</dbReference>
<dbReference type="Gene3D" id="3.40.190.10">
    <property type="entry name" value="Periplasmic binding protein-like II"/>
    <property type="match status" value="1"/>
</dbReference>
<gene>
    <name evidence="3" type="ORF">HCU01_22840</name>
    <name evidence="4" type="ORF">SAMN05660971_00145</name>
</gene>
<dbReference type="EMBL" id="FRCA01000001">
    <property type="protein sequence ID" value="SHL30736.1"/>
    <property type="molecule type" value="Genomic_DNA"/>
</dbReference>
<dbReference type="InterPro" id="IPR042100">
    <property type="entry name" value="Bug_dom1"/>
</dbReference>
<evidence type="ECO:0000256" key="2">
    <source>
        <dbReference type="SAM" id="SignalP"/>
    </source>
</evidence>
<dbReference type="OrthoDB" id="5171643at2"/>
<dbReference type="STRING" id="44933.SAMN05660971_00145"/>
<evidence type="ECO:0000313" key="3">
    <source>
        <dbReference type="EMBL" id="GEN24335.1"/>
    </source>
</evidence>
<dbReference type="SUPFAM" id="SSF53850">
    <property type="entry name" value="Periplasmic binding protein-like II"/>
    <property type="match status" value="1"/>
</dbReference>
<dbReference type="InterPro" id="IPR005064">
    <property type="entry name" value="BUG"/>
</dbReference>
<dbReference type="Gene3D" id="3.40.190.150">
    <property type="entry name" value="Bordetella uptake gene, domain 1"/>
    <property type="match status" value="1"/>
</dbReference>
<dbReference type="Proteomes" id="UP000321726">
    <property type="component" value="Unassembled WGS sequence"/>
</dbReference>
<dbReference type="AlphaFoldDB" id="A0A1M6ZJS1"/>
<dbReference type="RefSeq" id="WP_073433118.1">
    <property type="nucleotide sequence ID" value="NZ_BJXU01000090.1"/>
</dbReference>
<proteinExistence type="inferred from homology"/>
<organism evidence="4 5">
    <name type="scientific">Halomonas cupida</name>
    <dbReference type="NCBI Taxonomy" id="44933"/>
    <lineage>
        <taxon>Bacteria</taxon>
        <taxon>Pseudomonadati</taxon>
        <taxon>Pseudomonadota</taxon>
        <taxon>Gammaproteobacteria</taxon>
        <taxon>Oceanospirillales</taxon>
        <taxon>Halomonadaceae</taxon>
        <taxon>Halomonas</taxon>
    </lineage>
</organism>
<evidence type="ECO:0000256" key="1">
    <source>
        <dbReference type="ARBA" id="ARBA00006987"/>
    </source>
</evidence>
<reference evidence="3 6" key="2">
    <citation type="submission" date="2019-07" db="EMBL/GenBank/DDBJ databases">
        <title>Whole genome shotgun sequence of Halomonas cupida NBRC 102219.</title>
        <authorList>
            <person name="Hosoyama A."/>
            <person name="Uohara A."/>
            <person name="Ohji S."/>
            <person name="Ichikawa N."/>
        </authorList>
    </citation>
    <scope>NUCLEOTIDE SEQUENCE [LARGE SCALE GENOMIC DNA]</scope>
    <source>
        <strain evidence="3 6">NBRC 102219</strain>
    </source>
</reference>
<dbReference type="Pfam" id="PF03401">
    <property type="entry name" value="TctC"/>
    <property type="match status" value="1"/>
</dbReference>
<keyword evidence="6" id="KW-1185">Reference proteome</keyword>
<feature type="chain" id="PRO_5013110755" evidence="2">
    <location>
        <begin position="32"/>
        <end position="326"/>
    </location>
</feature>
<evidence type="ECO:0000313" key="5">
    <source>
        <dbReference type="Proteomes" id="UP000184123"/>
    </source>
</evidence>
<dbReference type="EMBL" id="BJXU01000090">
    <property type="protein sequence ID" value="GEN24335.1"/>
    <property type="molecule type" value="Genomic_DNA"/>
</dbReference>
<dbReference type="Proteomes" id="UP000184123">
    <property type="component" value="Unassembled WGS sequence"/>
</dbReference>
<feature type="signal peptide" evidence="2">
    <location>
        <begin position="1"/>
        <end position="31"/>
    </location>
</feature>
<protein>
    <submittedName>
        <fullName evidence="3">Recombinase RecA</fullName>
    </submittedName>
    <submittedName>
        <fullName evidence="4">Tripartite-type tricarboxylate transporter, receptor component TctC</fullName>
    </submittedName>
</protein>